<gene>
    <name evidence="2" type="ORF">INP51_12625</name>
</gene>
<dbReference type="RefSeq" id="WP_193735195.1">
    <property type="nucleotide sequence ID" value="NZ_CP063304.1"/>
</dbReference>
<dbReference type="KEGG" id="bliq:INP51_12625"/>
<feature type="region of interest" description="Disordered" evidence="1">
    <location>
        <begin position="1"/>
        <end position="21"/>
    </location>
</feature>
<keyword evidence="3" id="KW-1185">Reference proteome</keyword>
<evidence type="ECO:0000313" key="2">
    <source>
        <dbReference type="EMBL" id="QOV18833.1"/>
    </source>
</evidence>
<dbReference type="Proteomes" id="UP000593601">
    <property type="component" value="Chromosome"/>
</dbReference>
<evidence type="ECO:0000313" key="3">
    <source>
        <dbReference type="Proteomes" id="UP000593601"/>
    </source>
</evidence>
<dbReference type="EMBL" id="CP063304">
    <property type="protein sequence ID" value="QOV18833.1"/>
    <property type="molecule type" value="Genomic_DNA"/>
</dbReference>
<evidence type="ECO:0000256" key="1">
    <source>
        <dbReference type="SAM" id="MobiDB-lite"/>
    </source>
</evidence>
<protein>
    <submittedName>
        <fullName evidence="2">Uncharacterized protein</fullName>
    </submittedName>
</protein>
<name>A0A7M2RER1_9FIRM</name>
<proteinExistence type="predicted"/>
<sequence length="77" mass="8947">MCKENKNTKNTKNTKEEDENMNAYAIKPNSPFVASKPLKRTSASKENIERIKLMESHDFSFDILEDNKVEIKVTKKK</sequence>
<dbReference type="AlphaFoldDB" id="A0A7M2RER1"/>
<reference evidence="2 3" key="1">
    <citation type="submission" date="2020-10" db="EMBL/GenBank/DDBJ databases">
        <title>Blautia liquoris sp.nov., isolated from the mud in a fermentation cellar used for the production of Chinese strong-flavoured liquor.</title>
        <authorList>
            <person name="Lu L."/>
        </authorList>
    </citation>
    <scope>NUCLEOTIDE SEQUENCE [LARGE SCALE GENOMIC DNA]</scope>
    <source>
        <strain evidence="2 3">LZLJ-3</strain>
    </source>
</reference>
<accession>A0A7M2RER1</accession>
<organism evidence="2 3">
    <name type="scientific">Blautia liquoris</name>
    <dbReference type="NCBI Taxonomy" id="2779518"/>
    <lineage>
        <taxon>Bacteria</taxon>
        <taxon>Bacillati</taxon>
        <taxon>Bacillota</taxon>
        <taxon>Clostridia</taxon>
        <taxon>Lachnospirales</taxon>
        <taxon>Lachnospiraceae</taxon>
        <taxon>Blautia</taxon>
    </lineage>
</organism>